<dbReference type="EMBL" id="CP071182">
    <property type="protein sequence ID" value="QSO48713.1"/>
    <property type="molecule type" value="Genomic_DNA"/>
</dbReference>
<feature type="compositionally biased region" description="Pro residues" evidence="1">
    <location>
        <begin position="12"/>
        <end position="23"/>
    </location>
</feature>
<name>A0A9X7W3M6_9BACL</name>
<dbReference type="Proteomes" id="UP000663505">
    <property type="component" value="Chromosome"/>
</dbReference>
<organism evidence="2 3">
    <name type="scientific">Alicyclobacillus mengziensis</name>
    <dbReference type="NCBI Taxonomy" id="2931921"/>
    <lineage>
        <taxon>Bacteria</taxon>
        <taxon>Bacillati</taxon>
        <taxon>Bacillota</taxon>
        <taxon>Bacilli</taxon>
        <taxon>Bacillales</taxon>
        <taxon>Alicyclobacillaceae</taxon>
        <taxon>Alicyclobacillus</taxon>
    </lineage>
</organism>
<evidence type="ECO:0000313" key="3">
    <source>
        <dbReference type="Proteomes" id="UP000663505"/>
    </source>
</evidence>
<proteinExistence type="predicted"/>
<evidence type="ECO:0000256" key="1">
    <source>
        <dbReference type="SAM" id="MobiDB-lite"/>
    </source>
</evidence>
<reference evidence="2 3" key="1">
    <citation type="submission" date="2021-02" db="EMBL/GenBank/DDBJ databases">
        <title>Alicyclobacillus curvatus sp. nov. and Alicyclobacillus mengziensis sp. nov., two acidophilic bacteria isolated from acid mine drainage.</title>
        <authorList>
            <person name="Huang Y."/>
        </authorList>
    </citation>
    <scope>NUCLEOTIDE SEQUENCE [LARGE SCALE GENOMIC DNA]</scope>
    <source>
        <strain evidence="2 3">S30H14</strain>
    </source>
</reference>
<dbReference type="AlphaFoldDB" id="A0A9X7W3M6"/>
<dbReference type="KEGG" id="afx:JZ786_07055"/>
<gene>
    <name evidence="2" type="ORF">JZ786_07055</name>
</gene>
<evidence type="ECO:0000313" key="2">
    <source>
        <dbReference type="EMBL" id="QSO48713.1"/>
    </source>
</evidence>
<protein>
    <recommendedName>
        <fullName evidence="4">SHOCT domain-containing protein</fullName>
    </recommendedName>
</protein>
<accession>A0A9X7W3M6</accession>
<evidence type="ECO:0008006" key="4">
    <source>
        <dbReference type="Google" id="ProtNLM"/>
    </source>
</evidence>
<keyword evidence="3" id="KW-1185">Reference proteome</keyword>
<sequence length="73" mass="8280">MGCGGPRFSIPIPYPYPAPPNPVPERRESAKDILKMRLAQGEISIEEYEDMLRVLEGNAAFRPQTQKSHIRMP</sequence>
<dbReference type="RefSeq" id="WP_206658035.1">
    <property type="nucleotide sequence ID" value="NZ_CP071182.1"/>
</dbReference>
<feature type="region of interest" description="Disordered" evidence="1">
    <location>
        <begin position="1"/>
        <end position="27"/>
    </location>
</feature>